<dbReference type="InterPro" id="IPR050574">
    <property type="entry name" value="HPF/YfiA_ribosome-assoc"/>
</dbReference>
<protein>
    <recommendedName>
        <fullName evidence="3">Ribosome hibernation promoting factor</fullName>
    </recommendedName>
</protein>
<reference evidence="5 6" key="1">
    <citation type="journal article" date="2019" name="ISME J.">
        <title>Deianiraea, an extracellular bacterium associated with the ciliate Paramecium, suggests an alternative scenario for the evolution of Rickettsiales.</title>
        <authorList>
            <person name="Castelli M."/>
            <person name="Sabaneyeva E."/>
            <person name="Lanzoni O."/>
            <person name="Lebedeva N."/>
            <person name="Floriano A.M."/>
            <person name="Gaiarsa S."/>
            <person name="Benken K."/>
            <person name="Modeo L."/>
            <person name="Bandi C."/>
            <person name="Potekhin A."/>
            <person name="Sassera D."/>
            <person name="Petroni G."/>
        </authorList>
    </citation>
    <scope>NUCLEOTIDE SEQUENCE [LARGE SCALE GENOMIC DNA]</scope>
    <source>
        <strain evidence="5">CyL4-1</strain>
    </source>
</reference>
<dbReference type="PANTHER" id="PTHR33231:SF1">
    <property type="entry name" value="30S RIBOSOMAL PROTEIN"/>
    <property type="match status" value="1"/>
</dbReference>
<comment type="subunit">
    <text evidence="2">Associates exclusively with 100S ribosomes, which are dimers of 70S ribosomes.</text>
</comment>
<proteinExistence type="predicted"/>
<dbReference type="InterPro" id="IPR036567">
    <property type="entry name" value="RHF-like"/>
</dbReference>
<keyword evidence="6" id="KW-1185">Reference proteome</keyword>
<evidence type="ECO:0000256" key="2">
    <source>
        <dbReference type="ARBA" id="ARBA00038695"/>
    </source>
</evidence>
<dbReference type="Gene3D" id="3.30.505.50">
    <property type="entry name" value="Sigma 54 modulation/S30EA ribosomal protein, C-terminal domain"/>
    <property type="match status" value="1"/>
</dbReference>
<evidence type="ECO:0000256" key="1">
    <source>
        <dbReference type="ARBA" id="ARBA00022845"/>
    </source>
</evidence>
<dbReference type="GO" id="GO:0022627">
    <property type="term" value="C:cytosolic small ribosomal subunit"/>
    <property type="evidence" value="ECO:0007669"/>
    <property type="project" value="TreeGrafter"/>
</dbReference>
<dbReference type="Proteomes" id="UP000321934">
    <property type="component" value="Chromosome"/>
</dbReference>
<dbReference type="Pfam" id="PF16321">
    <property type="entry name" value="Ribosom_S30AE_C"/>
    <property type="match status" value="1"/>
</dbReference>
<accession>A0A5B8XG27</accession>
<dbReference type="Gene3D" id="3.30.160.100">
    <property type="entry name" value="Ribosome hibernation promotion factor-like"/>
    <property type="match status" value="1"/>
</dbReference>
<evidence type="ECO:0000256" key="3">
    <source>
        <dbReference type="ARBA" id="ARBA00041148"/>
    </source>
</evidence>
<evidence type="ECO:0000313" key="5">
    <source>
        <dbReference type="EMBL" id="QED23825.1"/>
    </source>
</evidence>
<dbReference type="GO" id="GO:0043024">
    <property type="term" value="F:ribosomal small subunit binding"/>
    <property type="evidence" value="ECO:0007669"/>
    <property type="project" value="TreeGrafter"/>
</dbReference>
<gene>
    <name evidence="5" type="ORF">Deia_01043</name>
</gene>
<evidence type="ECO:0000313" key="6">
    <source>
        <dbReference type="Proteomes" id="UP000321934"/>
    </source>
</evidence>
<sequence>MNIEIAHHDSLKIKSQFRDYINNTMQEELMIYLSNIDQDEIKINIDFNSAHRDIECKIVIHGGHDIILRTDSIESSISLAFDTAITKLKNKMRKYKDKFATYHKRSSKGAEHHNFNKITANYDETNDFEEIDTNEIIEEKNVKVEILSSDEAVMQMDLLGVAGLPYIDSKTGDICFVYKRNDGNVSFIKSGKKI</sequence>
<keyword evidence="1" id="KW-0810">Translation regulation</keyword>
<name>A0A5B8XG27_9RICK</name>
<dbReference type="InterPro" id="IPR003489">
    <property type="entry name" value="RHF/RaiA"/>
</dbReference>
<evidence type="ECO:0000259" key="4">
    <source>
        <dbReference type="Pfam" id="PF16321"/>
    </source>
</evidence>
<dbReference type="SUPFAM" id="SSF69754">
    <property type="entry name" value="Ribosome binding protein Y (YfiA homologue)"/>
    <property type="match status" value="1"/>
</dbReference>
<dbReference type="InterPro" id="IPR032528">
    <property type="entry name" value="Ribosom_S30AE_C"/>
</dbReference>
<dbReference type="PANTHER" id="PTHR33231">
    <property type="entry name" value="30S RIBOSOMAL PROTEIN"/>
    <property type="match status" value="1"/>
</dbReference>
<dbReference type="OrthoDB" id="9794975at2"/>
<dbReference type="AlphaFoldDB" id="A0A5B8XG27"/>
<feature type="domain" description="Sigma 54 modulation/S30EA ribosomal protein C-terminal" evidence="4">
    <location>
        <begin position="134"/>
        <end position="185"/>
    </location>
</feature>
<organism evidence="5 6">
    <name type="scientific">Candidatus Deianiraea vastatrix</name>
    <dbReference type="NCBI Taxonomy" id="2163644"/>
    <lineage>
        <taxon>Bacteria</taxon>
        <taxon>Pseudomonadati</taxon>
        <taxon>Pseudomonadota</taxon>
        <taxon>Alphaproteobacteria</taxon>
        <taxon>Rickettsiales</taxon>
        <taxon>Candidatus Deianiraeaceae</taxon>
        <taxon>Candidatus Deianiraea</taxon>
    </lineage>
</organism>
<dbReference type="InterPro" id="IPR038416">
    <property type="entry name" value="Ribosom_S30AE_C_sf"/>
</dbReference>
<dbReference type="EMBL" id="CP029077">
    <property type="protein sequence ID" value="QED23825.1"/>
    <property type="molecule type" value="Genomic_DNA"/>
</dbReference>
<dbReference type="GO" id="GO:0045900">
    <property type="term" value="P:negative regulation of translational elongation"/>
    <property type="evidence" value="ECO:0007669"/>
    <property type="project" value="TreeGrafter"/>
</dbReference>
<dbReference type="RefSeq" id="WP_146821227.1">
    <property type="nucleotide sequence ID" value="NZ_CP029077.1"/>
</dbReference>
<dbReference type="Pfam" id="PF02482">
    <property type="entry name" value="Ribosomal_S30AE"/>
    <property type="match status" value="1"/>
</dbReference>